<comment type="subcellular location">
    <subcellularLocation>
        <location evidence="1">Nucleus</location>
        <location evidence="1">Nucleolus</location>
    </subcellularLocation>
</comment>
<dbReference type="PANTHER" id="PTHR23270">
    <property type="entry name" value="PROGRAMMED CELL DEATH PROTEIN 11 PRE-RRNA PROCESSING PROTEIN RRP5"/>
    <property type="match status" value="1"/>
</dbReference>
<dbReference type="InterPro" id="IPR011990">
    <property type="entry name" value="TPR-like_helical_dom_sf"/>
</dbReference>
<dbReference type="InterPro" id="IPR003107">
    <property type="entry name" value="HAT"/>
</dbReference>
<feature type="compositionally biased region" description="Acidic residues" evidence="3">
    <location>
        <begin position="1639"/>
        <end position="1667"/>
    </location>
</feature>
<sequence>MSEPVAFPRGKRKSTTSTTKDDTSHPSKKHAPSASSTSATETIEKDFLFGSSATSSDLADTGRSKRGGLSSSSQQQQYYDMSPSVVSQLPLGGGAVLPAMVTSSGKRIPPKIELLSFSKLAKGTKVLGVIREVTPDYAVVSLPTMLTGFVRRADENDNAPLTRILPPVNTVMAFSIVSTTTQEVSKKDKANNPNAPVKKRRIELSPWPIHVNAGVNIEEFLKADSVRDTFGESNANNDASMMAVRGRIVSVEDHGCIVDLGGIASGRQAFLKFENVDGEYDVDDEDSDDNEDDDAMETDGTATKRLLHPGRIYDFCILPSSGSQSILQVSLPTQETLTKLRSSPSMAPTISSLQPGMLTEVQVEAHAKNGMCVSFMKGVYRGALDEDHLGGHRGVDEGKKRHLDKESGDPSMWWKNVFKGKHAKFTARIIAVDTSTKIVRFSINHHILALNGEYASFPHSIGSVIKNAQVIRVDAGIGALLALPSSGDAEEQHLEELRKLDKELSNNLLSNSDYKDAAKVSTAYVHISKSMDNPDVDNKKGKQKKSNNNRTPDALFARHFSINTRVKALRILSTSNLVDGIASCATAKSIVDAHVLTHADIVPGKIYKDVPVVQLLDSGGVLVDLGIGTKGIIPATHLFDKASHGSLDTGGDLTISGYRQKIRQQKYKVGSKITVRCLTVDPSARQCVLTAKKTLLTNDIDDPIVEYPVDQDRVAAGFLSKVDDTGLTVTFYNNIHGRVSSRSLAAELGVEDPRQNYNVGDAIAARVLSCERRRNRTVYDGGDVYYYQLKLSLKTVVDKVDTSTSLSQVSDGSAVPFAAGSIVMPKRAKVLQIVNCLSKKDGTFFSGYAVLSIKSKFFTGLPGNTGDSVEFKLPFDQLVDSYDGELSNPPIELDKFGHKMLTVGKRIEAEVVILSIPNGASSLPVVGLRPTLINTIKMASSDDSPIICPSLKSNLFIGKYVCGHVTRIDERFGAFVRFLDGLTGLIPKLKKGLNENLFDTIFCKVTALDITSSPPKILLKKVTESEASKPKKRTSSKSNSVDEVQVGDVVGDVKVVDINFARAKVYIVGNDSSKLRARIHVTMANSLETTTKLSKKEKQFKEEHKIGKSHPFYNWKVGDVIPGVRCVSTDTRDGIAYVELANRVESGLPAVVTEPSHLPPGSILSAIVTSASKSSSNHGLWVQVCPGVSGFIPALEVSEDPDVLNDLATKYKVGSRITCCVMEQTGHNKLPVSHNLQKDVHDSTKDEHKALFLSVLLVPGEESDKKATGFKPTKPQRSDVVIGRISKKSIMQGPPSLMLSLRGGFIGRCCITELTDENEWTNMPFGRVVDAKSKAQERNTQQQVVSDSDADHENDDDNSLDSDDENDSDEVQSDFPDGKYFKCKVLGNAKSKGTLELSLRESRLKGALDNDAVPKANDIAHAYVVSTTKKGCFVRLSRSVEGRVILKELSDDFIPNPSAMFPPGRLVVGKIKAVKDAPAAKKGATSFVDFDMRESVLLSSGDRVTIDDIKEFSKYTGVITRVESYGCFCRIDNSDISGLAHVSECSDSFVKNIHDLYNPGDLVKLVVIKIDKEQRRLGFSLKASNFVDDDDSSSDGSDDERDDDSSAVDAMEEDSDDDASSDDENFVAKMAAKIHAGEGEEDGETESESEDDGESSDSDDSDEEMEDNDAKAPQAMDTNVGFDWDGGDESSSDDDSSDSSDDESDDEDTGFKSSHKARKKAAAKKREEEEISRREAALADGTADQNPETAADFERLVAGNPNSSELWIKYMAFHLSLADMDSARNVANRAFERIEFRQEGEKLNVWTALLTLELKYGNEKSLQQTVDTACQHNNPKQVYMRVCELLDKEVDAAASSIGSSDLDSATTHADAMFTKMCKKFKSKKSVWIAHFKYLFKGSRHDEAHKLLKRSLQSLPSYKHVETMSKFAQLEFELGSPERGRTIYNGLLEKHPKRMDLLFVNIDKEVKIGDISKARALFESVVNPVASGKKFNFSDKQMKSLFKKWYRVEEEHGDSNSQDRVKEEARKFVANSTARKTH</sequence>
<dbReference type="FunFam" id="2.40.50.140:FF:000103">
    <property type="entry name" value="protein RRP5 homolog"/>
    <property type="match status" value="1"/>
</dbReference>
<dbReference type="CDD" id="cd00164">
    <property type="entry name" value="S1_like"/>
    <property type="match status" value="1"/>
</dbReference>
<feature type="region of interest" description="Disordered" evidence="3">
    <location>
        <begin position="1332"/>
        <end position="1375"/>
    </location>
</feature>
<feature type="compositionally biased region" description="Basic residues" evidence="3">
    <location>
        <begin position="1713"/>
        <end position="1723"/>
    </location>
</feature>
<evidence type="ECO:0000259" key="4">
    <source>
        <dbReference type="PROSITE" id="PS50126"/>
    </source>
</evidence>
<feature type="compositionally biased region" description="Acidic residues" evidence="3">
    <location>
        <begin position="1685"/>
        <end position="1708"/>
    </location>
</feature>
<name>A0AAD8YDM3_9STRA</name>
<dbReference type="Gene3D" id="2.40.50.140">
    <property type="entry name" value="Nucleic acid-binding proteins"/>
    <property type="match status" value="5"/>
</dbReference>
<dbReference type="PROSITE" id="PS50126">
    <property type="entry name" value="S1"/>
    <property type="match status" value="6"/>
</dbReference>
<proteinExistence type="predicted"/>
<feature type="region of interest" description="Disordered" evidence="3">
    <location>
        <begin position="53"/>
        <end position="81"/>
    </location>
</feature>
<feature type="compositionally biased region" description="Acidic residues" evidence="3">
    <location>
        <begin position="1348"/>
        <end position="1372"/>
    </location>
</feature>
<dbReference type="InterPro" id="IPR012340">
    <property type="entry name" value="NA-bd_OB-fold"/>
</dbReference>
<dbReference type="SMART" id="SM00386">
    <property type="entry name" value="HAT"/>
    <property type="match status" value="4"/>
</dbReference>
<dbReference type="Gene3D" id="1.25.40.10">
    <property type="entry name" value="Tetratricopeptide repeat domain"/>
    <property type="match status" value="1"/>
</dbReference>
<evidence type="ECO:0000256" key="1">
    <source>
        <dbReference type="ARBA" id="ARBA00004604"/>
    </source>
</evidence>
<dbReference type="GO" id="GO:0006364">
    <property type="term" value="P:rRNA processing"/>
    <property type="evidence" value="ECO:0007669"/>
    <property type="project" value="UniProtKB-KW"/>
</dbReference>
<dbReference type="Pfam" id="PF00575">
    <property type="entry name" value="S1"/>
    <property type="match status" value="1"/>
</dbReference>
<comment type="caution">
    <text evidence="5">The sequence shown here is derived from an EMBL/GenBank/DDBJ whole genome shotgun (WGS) entry which is preliminary data.</text>
</comment>
<dbReference type="SUPFAM" id="SSF48452">
    <property type="entry name" value="TPR-like"/>
    <property type="match status" value="2"/>
</dbReference>
<feature type="compositionally biased region" description="Basic and acidic residues" evidence="3">
    <location>
        <begin position="1724"/>
        <end position="1737"/>
    </location>
</feature>
<evidence type="ECO:0000313" key="5">
    <source>
        <dbReference type="EMBL" id="KAK1744257.1"/>
    </source>
</evidence>
<feature type="domain" description="S1 motif" evidence="4">
    <location>
        <begin position="958"/>
        <end position="987"/>
    </location>
</feature>
<accession>A0AAD8YDM3</accession>
<dbReference type="InterPro" id="IPR003029">
    <property type="entry name" value="S1_domain"/>
</dbReference>
<gene>
    <name evidence="5" type="ORF">QTG54_004790</name>
</gene>
<dbReference type="SMART" id="SM00316">
    <property type="entry name" value="S1"/>
    <property type="match status" value="8"/>
</dbReference>
<protein>
    <submittedName>
        <fullName evidence="5">rRNA biogenesis protein RRP5</fullName>
    </submittedName>
</protein>
<dbReference type="SUPFAM" id="SSF50249">
    <property type="entry name" value="Nucleic acid-binding proteins"/>
    <property type="match status" value="5"/>
</dbReference>
<dbReference type="GO" id="GO:0003723">
    <property type="term" value="F:RNA binding"/>
    <property type="evidence" value="ECO:0007669"/>
    <property type="project" value="TreeGrafter"/>
</dbReference>
<feature type="compositionally biased region" description="Acidic residues" evidence="3">
    <location>
        <begin position="280"/>
        <end position="297"/>
    </location>
</feature>
<feature type="compositionally biased region" description="Basic and acidic residues" evidence="3">
    <location>
        <begin position="2009"/>
        <end position="2026"/>
    </location>
</feature>
<keyword evidence="2" id="KW-0698">rRNA processing</keyword>
<dbReference type="Proteomes" id="UP001224775">
    <property type="component" value="Unassembled WGS sequence"/>
</dbReference>
<reference evidence="5" key="1">
    <citation type="submission" date="2023-06" db="EMBL/GenBank/DDBJ databases">
        <title>Survivors Of The Sea: Transcriptome response of Skeletonema marinoi to long-term dormancy.</title>
        <authorList>
            <person name="Pinder M.I.M."/>
            <person name="Kourtchenko O."/>
            <person name="Robertson E.K."/>
            <person name="Larsson T."/>
            <person name="Maumus F."/>
            <person name="Osuna-Cruz C.M."/>
            <person name="Vancaester E."/>
            <person name="Stenow R."/>
            <person name="Vandepoele K."/>
            <person name="Ploug H."/>
            <person name="Bruchert V."/>
            <person name="Godhe A."/>
            <person name="Topel M."/>
        </authorList>
    </citation>
    <scope>NUCLEOTIDE SEQUENCE</scope>
    <source>
        <strain evidence="5">R05AC</strain>
    </source>
</reference>
<dbReference type="GO" id="GO:0032040">
    <property type="term" value="C:small-subunit processome"/>
    <property type="evidence" value="ECO:0007669"/>
    <property type="project" value="TreeGrafter"/>
</dbReference>
<feature type="region of interest" description="Disordered" evidence="3">
    <location>
        <begin position="1"/>
        <end position="41"/>
    </location>
</feature>
<evidence type="ECO:0000313" key="6">
    <source>
        <dbReference type="Proteomes" id="UP001224775"/>
    </source>
</evidence>
<evidence type="ECO:0000256" key="2">
    <source>
        <dbReference type="ARBA" id="ARBA00022552"/>
    </source>
</evidence>
<organism evidence="5 6">
    <name type="scientific">Skeletonema marinoi</name>
    <dbReference type="NCBI Taxonomy" id="267567"/>
    <lineage>
        <taxon>Eukaryota</taxon>
        <taxon>Sar</taxon>
        <taxon>Stramenopiles</taxon>
        <taxon>Ochrophyta</taxon>
        <taxon>Bacillariophyta</taxon>
        <taxon>Coscinodiscophyceae</taxon>
        <taxon>Thalassiosirophycidae</taxon>
        <taxon>Thalassiosirales</taxon>
        <taxon>Skeletonemataceae</taxon>
        <taxon>Skeletonema</taxon>
        <taxon>Skeletonema marinoi-dohrnii complex</taxon>
    </lineage>
</organism>
<feature type="region of interest" description="Disordered" evidence="3">
    <location>
        <begin position="280"/>
        <end position="300"/>
    </location>
</feature>
<keyword evidence="6" id="KW-1185">Reference proteome</keyword>
<feature type="domain" description="S1 motif" evidence="4">
    <location>
        <begin position="1512"/>
        <end position="1582"/>
    </location>
</feature>
<feature type="domain" description="S1 motif" evidence="4">
    <location>
        <begin position="712"/>
        <end position="794"/>
    </location>
</feature>
<feature type="domain" description="S1 motif" evidence="4">
    <location>
        <begin position="1417"/>
        <end position="1493"/>
    </location>
</feature>
<feature type="region of interest" description="Disordered" evidence="3">
    <location>
        <begin position="1635"/>
        <end position="1750"/>
    </location>
</feature>
<feature type="domain" description="S1 motif" evidence="4">
    <location>
        <begin position="604"/>
        <end position="692"/>
    </location>
</feature>
<feature type="region of interest" description="Disordered" evidence="3">
    <location>
        <begin position="1588"/>
        <end position="1623"/>
    </location>
</feature>
<dbReference type="EMBL" id="JATAAI010000007">
    <property type="protein sequence ID" value="KAK1744257.1"/>
    <property type="molecule type" value="Genomic_DNA"/>
</dbReference>
<feature type="domain" description="S1 motif" evidence="4">
    <location>
        <begin position="1161"/>
        <end position="1235"/>
    </location>
</feature>
<dbReference type="InterPro" id="IPR045209">
    <property type="entry name" value="Rrp5"/>
</dbReference>
<dbReference type="PANTHER" id="PTHR23270:SF10">
    <property type="entry name" value="PROTEIN RRP5 HOMOLOG"/>
    <property type="match status" value="1"/>
</dbReference>
<feature type="region of interest" description="Disordered" evidence="3">
    <location>
        <begin position="2009"/>
        <end position="2037"/>
    </location>
</feature>
<evidence type="ECO:0000256" key="3">
    <source>
        <dbReference type="SAM" id="MobiDB-lite"/>
    </source>
</evidence>
<feature type="region of interest" description="Disordered" evidence="3">
    <location>
        <begin position="531"/>
        <end position="551"/>
    </location>
</feature>